<dbReference type="InterPro" id="IPR016441">
    <property type="entry name" value="Tti1"/>
</dbReference>
<feature type="compositionally biased region" description="Polar residues" evidence="8">
    <location>
        <begin position="1069"/>
        <end position="1085"/>
    </location>
</feature>
<comment type="caution">
    <text evidence="11">The sequence shown here is derived from an EMBL/GenBank/DDBJ whole genome shotgun (WGS) entry which is preliminary data.</text>
</comment>
<keyword evidence="4" id="KW-0832">Ubl conjugation</keyword>
<dbReference type="InterPro" id="IPR052587">
    <property type="entry name" value="TELO2-interacting_protein_1"/>
</dbReference>
<dbReference type="InterPro" id="IPR057566">
    <property type="entry name" value="TPR_TTI1_N"/>
</dbReference>
<organism evidence="11 12">
    <name type="scientific">Pleurodeles waltl</name>
    <name type="common">Iberian ribbed newt</name>
    <dbReference type="NCBI Taxonomy" id="8319"/>
    <lineage>
        <taxon>Eukaryota</taxon>
        <taxon>Metazoa</taxon>
        <taxon>Chordata</taxon>
        <taxon>Craniata</taxon>
        <taxon>Vertebrata</taxon>
        <taxon>Euteleostomi</taxon>
        <taxon>Amphibia</taxon>
        <taxon>Batrachia</taxon>
        <taxon>Caudata</taxon>
        <taxon>Salamandroidea</taxon>
        <taxon>Salamandridae</taxon>
        <taxon>Pleurodelinae</taxon>
        <taxon>Pleurodeles</taxon>
    </lineage>
</organism>
<comment type="subcellular location">
    <subcellularLocation>
        <location evidence="1">Cytoplasm</location>
    </subcellularLocation>
</comment>
<evidence type="ECO:0000256" key="7">
    <source>
        <dbReference type="ARBA" id="ARBA00071526"/>
    </source>
</evidence>
<keyword evidence="3" id="KW-0597">Phosphoprotein</keyword>
<dbReference type="Pfam" id="PF24173">
    <property type="entry name" value="TPR_TTI1_N"/>
    <property type="match status" value="1"/>
</dbReference>
<evidence type="ECO:0000259" key="10">
    <source>
        <dbReference type="Pfam" id="PF24181"/>
    </source>
</evidence>
<dbReference type="InterPro" id="IPR057567">
    <property type="entry name" value="TPR_TTI1_C"/>
</dbReference>
<comment type="function">
    <text evidence="5">Regulator of the DNA damage response (DDR). Part of the TTT complex that is required to stabilize protein levels of the phosphatidylinositol 3-kinase-related protein kinase (PIKK) family proteins. The TTT complex is involved in the cellular resistance to DNA damage stresses, like ionizing radiation (IR), ultraviolet (UV) and mitomycin C (MMC). Together with the TTT complex and HSP90 may participate in the proper folding of newly synthesized PIKKs. Promotes assembly, stabilizes and maintains the activity of mTORC1 and mTORC2 complexes, which regulate cell growth and survival in response to nutrient and hormonal signals.</text>
</comment>
<feature type="domain" description="TTI1 N-terminal TPR" evidence="9">
    <location>
        <begin position="11"/>
        <end position="345"/>
    </location>
</feature>
<feature type="domain" description="TTI1 C-terminal TPR" evidence="10">
    <location>
        <begin position="760"/>
        <end position="1034"/>
    </location>
</feature>
<dbReference type="Pfam" id="PF24176">
    <property type="entry name" value="TPR_TTI1_2nd"/>
    <property type="match status" value="1"/>
</dbReference>
<dbReference type="InterPro" id="IPR049362">
    <property type="entry name" value="TTI1_rpt"/>
</dbReference>
<dbReference type="Pfam" id="PF24181">
    <property type="entry name" value="TPR_TTI1_C"/>
    <property type="match status" value="1"/>
</dbReference>
<reference evidence="11" key="1">
    <citation type="journal article" date="2022" name="bioRxiv">
        <title>Sequencing and chromosome-scale assembly of the giantPleurodeles waltlgenome.</title>
        <authorList>
            <person name="Brown T."/>
            <person name="Elewa A."/>
            <person name="Iarovenko S."/>
            <person name="Subramanian E."/>
            <person name="Araus A.J."/>
            <person name="Petzold A."/>
            <person name="Susuki M."/>
            <person name="Suzuki K.-i.T."/>
            <person name="Hayashi T."/>
            <person name="Toyoda A."/>
            <person name="Oliveira C."/>
            <person name="Osipova E."/>
            <person name="Leigh N.D."/>
            <person name="Simon A."/>
            <person name="Yun M.H."/>
        </authorList>
    </citation>
    <scope>NUCLEOTIDE SEQUENCE</scope>
    <source>
        <strain evidence="11">20211129_DDA</strain>
        <tissue evidence="11">Liver</tissue>
    </source>
</reference>
<evidence type="ECO:0000313" key="12">
    <source>
        <dbReference type="Proteomes" id="UP001066276"/>
    </source>
</evidence>
<dbReference type="PANTHER" id="PTHR18460">
    <property type="entry name" value="TEL2 INTERACTING PROTEIN 1 TTI1 FAMILY MEMBER"/>
    <property type="match status" value="1"/>
</dbReference>
<evidence type="ECO:0000256" key="6">
    <source>
        <dbReference type="ARBA" id="ARBA00061544"/>
    </source>
</evidence>
<proteinExistence type="inferred from homology"/>
<dbReference type="FunFam" id="1.25.10.10:FF:000229">
    <property type="entry name" value="TELO2-interacting protein 1 homolog"/>
    <property type="match status" value="1"/>
</dbReference>
<dbReference type="EMBL" id="JANPWB010000011">
    <property type="protein sequence ID" value="KAJ1124066.1"/>
    <property type="molecule type" value="Genomic_DNA"/>
</dbReference>
<dbReference type="Proteomes" id="UP001066276">
    <property type="component" value="Chromosome 7"/>
</dbReference>
<accession>A0AAV7P769</accession>
<evidence type="ECO:0000256" key="2">
    <source>
        <dbReference type="ARBA" id="ARBA00022490"/>
    </source>
</evidence>
<evidence type="ECO:0000256" key="5">
    <source>
        <dbReference type="ARBA" id="ARBA00056900"/>
    </source>
</evidence>
<evidence type="ECO:0000256" key="1">
    <source>
        <dbReference type="ARBA" id="ARBA00004496"/>
    </source>
</evidence>
<dbReference type="InterPro" id="IPR011989">
    <property type="entry name" value="ARM-like"/>
</dbReference>
<keyword evidence="2" id="KW-0963">Cytoplasm</keyword>
<evidence type="ECO:0000259" key="9">
    <source>
        <dbReference type="Pfam" id="PF24173"/>
    </source>
</evidence>
<dbReference type="PIRSF" id="PIRSF005250">
    <property type="entry name" value="UCP005250"/>
    <property type="match status" value="1"/>
</dbReference>
<evidence type="ECO:0000256" key="8">
    <source>
        <dbReference type="SAM" id="MobiDB-lite"/>
    </source>
</evidence>
<dbReference type="AlphaFoldDB" id="A0AAV7P769"/>
<name>A0AAV7P769_PLEWA</name>
<dbReference type="SUPFAM" id="SSF48371">
    <property type="entry name" value="ARM repeat"/>
    <property type="match status" value="1"/>
</dbReference>
<keyword evidence="12" id="KW-1185">Reference proteome</keyword>
<dbReference type="GO" id="GO:0005737">
    <property type="term" value="C:cytoplasm"/>
    <property type="evidence" value="ECO:0007669"/>
    <property type="project" value="UniProtKB-SubCell"/>
</dbReference>
<dbReference type="FunFam" id="1.25.10.10:FF:000240">
    <property type="entry name" value="TELO2-interacting protein 1 homolog"/>
    <property type="match status" value="1"/>
</dbReference>
<dbReference type="Gene3D" id="1.25.10.10">
    <property type="entry name" value="Leucine-rich Repeat Variant"/>
    <property type="match status" value="2"/>
</dbReference>
<dbReference type="PANTHER" id="PTHR18460:SF3">
    <property type="entry name" value="TELO2-INTERACTING PROTEIN 1 HOMOLOG"/>
    <property type="match status" value="1"/>
</dbReference>
<comment type="similarity">
    <text evidence="6">Belongs to the tti1 family.</text>
</comment>
<feature type="region of interest" description="Disordered" evidence="8">
    <location>
        <begin position="818"/>
        <end position="841"/>
    </location>
</feature>
<evidence type="ECO:0000313" key="11">
    <source>
        <dbReference type="EMBL" id="KAJ1124066.1"/>
    </source>
</evidence>
<evidence type="ECO:0000256" key="3">
    <source>
        <dbReference type="ARBA" id="ARBA00022553"/>
    </source>
</evidence>
<sequence length="1105" mass="122741">MAVFDTPQEAFGILRPVCVQLTKAQTVENVKLLQLQLSRVSDSALQELQEYVLFPLRFTLKTPGPKKESLVQNVVECIGSILSITCVKKPDLLQELLSELCICLSSPSQCQQPVAVSEELKLAVVHAITVLMHSAYEDIIQSLYKPSMLPLVGCAVSLLLALAQNEKSKQIKIAALGCLQAIIMQCDCPGHTVSKTCIDDTQLGTFFASFLPGISTSLSRVITGDIKQGHAVTVCALRVWHKTVGMVMADDQLANIAKDTEILDSKHVQIAQLLVHRHPSWVKDTGDKLSLILHRIVECVSIDPHWKVRFELVELARHLLLKCSRSLIGCLGFLLKALVGLVNDESLEVRSRSNEVLQSIAEQGTVAESKALVDVLSENLLSLTTSLPRLISSQDDRGKHLTLTVLLGYLKLLGPKINVVLNSVTHLHRLSKALMQVLELDVTDVKIVEERRSIPEAFTDSAVTIPDNLLNRTCQRKCFRFFNDDQIFMLLQQICRILAYYGNIYLLVDHFMELYRESVVYRKQSALVLNELIVGAAGLGVVVLQPRDNKVNTDDLRASVTSVLEEYVDQANWCLVTSTEGDSYSDEEVTLKPSNFDAISAHAYGWQTKSPRDVRPTLRFMNSNIWQICIQLEGIGYFAQALGNDFRLLLVMALYPVLEKAGDKTLLVSQAALCAMSEISISCGYNSPCDLINYNSDYLVNEISLQLRHLAQHPNTPRVLEAMLKHSDASLLPLVDDVIQDILSSLDRFHDEQATLFLDVLYSLLSALVKWFPAVPNCPVLQQQDGQGKGSTESCQREEIEHFFFNYVKQKQRADGNVQDIDEDELSPPPALASEPDAGDVDAEKQLPSHIRIAEDVMERCIHLLSDRDLRVRLKVLDILELCVTVLHPQENRLLPMAHRLWPALVIRLVNDDPLAVLRAFKVLCILGETCGDFLRRRFSKDVLPKLIASLATQAPVSARAGPIYTHTLAFKLQLAVLQGLGSLCERLDMGERDLHQVANVCINYLSARQPPRLQEASRSTFLSLIRVDPDAAWLVLNDKYCPVSYEPPHESLHPVTLQGMGQKRNEFTDNGNPASNDPSGTSIGKQDKAGLGMASAQLSAPIKG</sequence>
<protein>
    <recommendedName>
        <fullName evidence="7">TELO2-interacting protein 1 homolog</fullName>
    </recommendedName>
</protein>
<feature type="region of interest" description="Disordered" evidence="8">
    <location>
        <begin position="1063"/>
        <end position="1105"/>
    </location>
</feature>
<dbReference type="InterPro" id="IPR016024">
    <property type="entry name" value="ARM-type_fold"/>
</dbReference>
<evidence type="ECO:0000256" key="4">
    <source>
        <dbReference type="ARBA" id="ARBA00022843"/>
    </source>
</evidence>
<gene>
    <name evidence="11" type="ORF">NDU88_002529</name>
</gene>
<dbReference type="Pfam" id="PF21547">
    <property type="entry name" value="TTI1"/>
    <property type="match status" value="1"/>
</dbReference>